<feature type="transmembrane region" description="Helical" evidence="1">
    <location>
        <begin position="141"/>
        <end position="159"/>
    </location>
</feature>
<reference evidence="2 3" key="1">
    <citation type="submission" date="2021-08" db="EMBL/GenBank/DDBJ databases">
        <title>Thermococcus onnuriiensis IOH2.</title>
        <authorList>
            <person name="Park Y.-J."/>
        </authorList>
    </citation>
    <scope>NUCLEOTIDE SEQUENCE [LARGE SCALE GENOMIC DNA]</scope>
    <source>
        <strain evidence="2 3">IOH2</strain>
    </source>
</reference>
<evidence type="ECO:0000313" key="2">
    <source>
        <dbReference type="EMBL" id="USG99123.1"/>
    </source>
</evidence>
<dbReference type="Proteomes" id="UP001056425">
    <property type="component" value="Chromosome"/>
</dbReference>
<dbReference type="AlphaFoldDB" id="A0A9E7SBQ0"/>
<accession>A0A9E7SBQ0</accession>
<dbReference type="RefSeq" id="WP_251947657.1">
    <property type="nucleotide sequence ID" value="NZ_CP080572.1"/>
</dbReference>
<protein>
    <submittedName>
        <fullName evidence="2">Uncharacterized protein</fullName>
    </submittedName>
</protein>
<feature type="transmembrane region" description="Helical" evidence="1">
    <location>
        <begin position="165"/>
        <end position="185"/>
    </location>
</feature>
<keyword evidence="1" id="KW-0472">Membrane</keyword>
<name>A0A9E7SBQ0_9EURY</name>
<evidence type="ECO:0000313" key="3">
    <source>
        <dbReference type="Proteomes" id="UP001056425"/>
    </source>
</evidence>
<evidence type="ECO:0000256" key="1">
    <source>
        <dbReference type="SAM" id="Phobius"/>
    </source>
</evidence>
<sequence length="218" mass="25589">MWDLFRRYFSGYFSAKSKDIKRCIYIKIKGESIANLSKDLEGYLSSKNIRPLRFVEPECYIVTELGNYLYGSDPVIQVIELEGELSRMLYLFSGKEELDFKLENSKITKFIFEIMKEEGLAYLLKLICQRKIGVKRHEHRSGITFLFSLIIGLISSWFFKADEYLDYLLLTLAITTFVVLVTLVIDYPFSLLKFRGIRVVEDSEITKVLRDKIKKIKR</sequence>
<proteinExistence type="predicted"/>
<gene>
    <name evidence="2" type="ORF">K1720_06125</name>
</gene>
<keyword evidence="1" id="KW-1133">Transmembrane helix</keyword>
<keyword evidence="1" id="KW-0812">Transmembrane</keyword>
<dbReference type="EMBL" id="CP080572">
    <property type="protein sequence ID" value="USG99123.1"/>
    <property type="molecule type" value="Genomic_DNA"/>
</dbReference>
<keyword evidence="3" id="KW-1185">Reference proteome</keyword>
<dbReference type="GeneID" id="72777906"/>
<organism evidence="2 3">
    <name type="scientific">Thermococcus argininiproducens</name>
    <dbReference type="NCBI Taxonomy" id="2866384"/>
    <lineage>
        <taxon>Archaea</taxon>
        <taxon>Methanobacteriati</taxon>
        <taxon>Methanobacteriota</taxon>
        <taxon>Thermococci</taxon>
        <taxon>Thermococcales</taxon>
        <taxon>Thermococcaceae</taxon>
        <taxon>Thermococcus</taxon>
    </lineage>
</organism>
<dbReference type="KEGG" id="thei:K1720_06125"/>